<organism evidence="1 2">
    <name type="scientific">Cocleimonas flava</name>
    <dbReference type="NCBI Taxonomy" id="634765"/>
    <lineage>
        <taxon>Bacteria</taxon>
        <taxon>Pseudomonadati</taxon>
        <taxon>Pseudomonadota</taxon>
        <taxon>Gammaproteobacteria</taxon>
        <taxon>Thiotrichales</taxon>
        <taxon>Thiotrichaceae</taxon>
        <taxon>Cocleimonas</taxon>
    </lineage>
</organism>
<evidence type="ECO:0000313" key="2">
    <source>
        <dbReference type="Proteomes" id="UP000294887"/>
    </source>
</evidence>
<dbReference type="Pfam" id="PF08895">
    <property type="entry name" value="DUF1840"/>
    <property type="match status" value="1"/>
</dbReference>
<keyword evidence="2" id="KW-1185">Reference proteome</keyword>
<proteinExistence type="predicted"/>
<dbReference type="AlphaFoldDB" id="A0A4R1FBZ1"/>
<accession>A0A4R1FBZ1</accession>
<gene>
    <name evidence="1" type="ORF">EV695_0111</name>
</gene>
<comment type="caution">
    <text evidence="1">The sequence shown here is derived from an EMBL/GenBank/DDBJ whole genome shotgun (WGS) entry which is preliminary data.</text>
</comment>
<dbReference type="InterPro" id="IPR014991">
    <property type="entry name" value="DUF1840"/>
</dbReference>
<evidence type="ECO:0000313" key="1">
    <source>
        <dbReference type="EMBL" id="TCJ88271.1"/>
    </source>
</evidence>
<dbReference type="EMBL" id="SMFQ01000002">
    <property type="protein sequence ID" value="TCJ88271.1"/>
    <property type="molecule type" value="Genomic_DNA"/>
</dbReference>
<dbReference type="Proteomes" id="UP000294887">
    <property type="component" value="Unassembled WGS sequence"/>
</dbReference>
<reference evidence="1 2" key="1">
    <citation type="submission" date="2019-03" db="EMBL/GenBank/DDBJ databases">
        <title>Genomic Encyclopedia of Type Strains, Phase IV (KMG-IV): sequencing the most valuable type-strain genomes for metagenomic binning, comparative biology and taxonomic classification.</title>
        <authorList>
            <person name="Goeker M."/>
        </authorList>
    </citation>
    <scope>NUCLEOTIDE SEQUENCE [LARGE SCALE GENOMIC DNA]</scope>
    <source>
        <strain evidence="1 2">DSM 24830</strain>
    </source>
</reference>
<sequence length="110" mass="12483">MLVKFSSTSGQTLSMFEDQAKKMLRAMDMTGNIPGAINPEDLQAALDHLEASIEAEAKTEKPMEFGDEVFDDERKAIERQIVSAKARAFPLMELLRLSIKQQKSVMWEYE</sequence>
<dbReference type="RefSeq" id="WP_131903982.1">
    <property type="nucleotide sequence ID" value="NZ_BAAAFU010000008.1"/>
</dbReference>
<dbReference type="OrthoDB" id="5625523at2"/>
<name>A0A4R1FBZ1_9GAMM</name>
<protein>
    <submittedName>
        <fullName evidence="1">Uncharacterized protein DUF1840</fullName>
    </submittedName>
</protein>